<dbReference type="Gene3D" id="1.20.144.10">
    <property type="entry name" value="Phosphatidic acid phosphatase type 2/haloperoxidase"/>
    <property type="match status" value="2"/>
</dbReference>
<evidence type="ECO:0000256" key="1">
    <source>
        <dbReference type="SAM" id="Phobius"/>
    </source>
</evidence>
<evidence type="ECO:0000259" key="2">
    <source>
        <dbReference type="SMART" id="SM00014"/>
    </source>
</evidence>
<dbReference type="InterPro" id="IPR036938">
    <property type="entry name" value="PAP2/HPO_sf"/>
</dbReference>
<dbReference type="EMBL" id="JAGGKG010000002">
    <property type="protein sequence ID" value="MBP1904034.1"/>
    <property type="molecule type" value="Genomic_DNA"/>
</dbReference>
<feature type="domain" description="Phosphatidic acid phosphatase type 2/haloperoxidase" evidence="2">
    <location>
        <begin position="90"/>
        <end position="204"/>
    </location>
</feature>
<feature type="transmembrane region" description="Helical" evidence="1">
    <location>
        <begin position="12"/>
        <end position="31"/>
    </location>
</feature>
<organism evidence="3 4">
    <name type="scientific">Paenibacillus turicensis</name>
    <dbReference type="NCBI Taxonomy" id="160487"/>
    <lineage>
        <taxon>Bacteria</taxon>
        <taxon>Bacillati</taxon>
        <taxon>Bacillota</taxon>
        <taxon>Bacilli</taxon>
        <taxon>Bacillales</taxon>
        <taxon>Paenibacillaceae</taxon>
        <taxon>Paenibacillus</taxon>
    </lineage>
</organism>
<dbReference type="EC" id="3.6.1.27" evidence="3"/>
<keyword evidence="1" id="KW-0472">Membrane</keyword>
<sequence>MKKEKKMHISAIWTMVAIGCIFIFSAIAINIHSSWISSFDNIVISKIQGMESPPLTQVMLFFTWLGSTPQVLVISVITMLFLFFGLKHRKELWLFLISGSGSVLLNVLLKLKFSRQRPTLHRLIEETGYSFPSGHSMAAFTLYFTIAFLIWKHMPNTFSRVLTILVSAFLIVIIGVSRIYLGVHFPSDVVGGYFISGCWSAVCIMTYQYLLEYKWNPKPQNAM</sequence>
<dbReference type="Proteomes" id="UP001519272">
    <property type="component" value="Unassembled WGS sequence"/>
</dbReference>
<dbReference type="InterPro" id="IPR000326">
    <property type="entry name" value="PAP2/HPO"/>
</dbReference>
<feature type="transmembrane region" description="Helical" evidence="1">
    <location>
        <begin position="162"/>
        <end position="181"/>
    </location>
</feature>
<dbReference type="RefSeq" id="WP_245251142.1">
    <property type="nucleotide sequence ID" value="NZ_JAGGKG010000002.1"/>
</dbReference>
<reference evidence="3 4" key="1">
    <citation type="submission" date="2021-03" db="EMBL/GenBank/DDBJ databases">
        <title>Genomic Encyclopedia of Type Strains, Phase IV (KMG-IV): sequencing the most valuable type-strain genomes for metagenomic binning, comparative biology and taxonomic classification.</title>
        <authorList>
            <person name="Goeker M."/>
        </authorList>
    </citation>
    <scope>NUCLEOTIDE SEQUENCE [LARGE SCALE GENOMIC DNA]</scope>
    <source>
        <strain evidence="3 4">DSM 14349</strain>
    </source>
</reference>
<keyword evidence="1" id="KW-0812">Transmembrane</keyword>
<dbReference type="PROSITE" id="PS51257">
    <property type="entry name" value="PROKAR_LIPOPROTEIN"/>
    <property type="match status" value="1"/>
</dbReference>
<evidence type="ECO:0000313" key="4">
    <source>
        <dbReference type="Proteomes" id="UP001519272"/>
    </source>
</evidence>
<keyword evidence="4" id="KW-1185">Reference proteome</keyword>
<feature type="transmembrane region" description="Helical" evidence="1">
    <location>
        <begin position="61"/>
        <end position="85"/>
    </location>
</feature>
<feature type="transmembrane region" description="Helical" evidence="1">
    <location>
        <begin position="92"/>
        <end position="109"/>
    </location>
</feature>
<feature type="transmembrane region" description="Helical" evidence="1">
    <location>
        <begin position="193"/>
        <end position="211"/>
    </location>
</feature>
<evidence type="ECO:0000313" key="3">
    <source>
        <dbReference type="EMBL" id="MBP1904034.1"/>
    </source>
</evidence>
<comment type="caution">
    <text evidence="3">The sequence shown here is derived from an EMBL/GenBank/DDBJ whole genome shotgun (WGS) entry which is preliminary data.</text>
</comment>
<dbReference type="CDD" id="cd03392">
    <property type="entry name" value="PAP2_like_2"/>
    <property type="match status" value="1"/>
</dbReference>
<dbReference type="PANTHER" id="PTHR14969">
    <property type="entry name" value="SPHINGOSINE-1-PHOSPHATE PHOSPHOHYDROLASE"/>
    <property type="match status" value="1"/>
</dbReference>
<dbReference type="SUPFAM" id="SSF48317">
    <property type="entry name" value="Acid phosphatase/Vanadium-dependent haloperoxidase"/>
    <property type="match status" value="1"/>
</dbReference>
<dbReference type="PANTHER" id="PTHR14969:SF13">
    <property type="entry name" value="AT30094P"/>
    <property type="match status" value="1"/>
</dbReference>
<gene>
    <name evidence="3" type="ORF">J2Z32_000651</name>
</gene>
<name>A0ABS4FNS8_9BACL</name>
<proteinExistence type="predicted"/>
<accession>A0ABS4FNS8</accession>
<dbReference type="SMART" id="SM00014">
    <property type="entry name" value="acidPPc"/>
    <property type="match status" value="1"/>
</dbReference>
<protein>
    <submittedName>
        <fullName evidence="3">Undecaprenyl-diphosphatase</fullName>
        <ecNumber evidence="3">3.6.1.27</ecNumber>
    </submittedName>
</protein>
<feature type="transmembrane region" description="Helical" evidence="1">
    <location>
        <begin position="129"/>
        <end position="150"/>
    </location>
</feature>
<keyword evidence="1" id="KW-1133">Transmembrane helix</keyword>
<dbReference type="Pfam" id="PF01569">
    <property type="entry name" value="PAP2"/>
    <property type="match status" value="1"/>
</dbReference>
<keyword evidence="3" id="KW-0378">Hydrolase</keyword>
<dbReference type="GO" id="GO:0050380">
    <property type="term" value="F:undecaprenyl-diphosphatase activity"/>
    <property type="evidence" value="ECO:0007669"/>
    <property type="project" value="UniProtKB-EC"/>
</dbReference>